<organism evidence="2 3">
    <name type="scientific">Leptonema illini</name>
    <dbReference type="NCBI Taxonomy" id="183"/>
    <lineage>
        <taxon>Bacteria</taxon>
        <taxon>Pseudomonadati</taxon>
        <taxon>Spirochaetota</taxon>
        <taxon>Spirochaetia</taxon>
        <taxon>Leptospirales</taxon>
        <taxon>Leptospiraceae</taxon>
        <taxon>Leptonema</taxon>
    </lineage>
</organism>
<dbReference type="AlphaFoldDB" id="A0A833LYU9"/>
<sequence length="215" mass="23127">MGGSIVRLTDLEIRPARPSDAAVASRLIYQSGPDAFRFVFGSESEALRFLEYAFERKEGEFGYGCHTVGLLDGVVVAIGALLDGRETLKNTIAAVKQFVGCFGPLGWIPVAVRGLRTEAVIQPPKKGEVALVHITVEESLRGKGIGKAIIARLLEEVNRMSTAGAQSLPVLDVAAHNGGAEHVYTSLGFRVQTERISKLRNAAGHVPAHKRMIRA</sequence>
<reference evidence="2 3" key="1">
    <citation type="submission" date="2019-10" db="EMBL/GenBank/DDBJ databases">
        <title>Extracellular Electron Transfer in a Candidatus Methanoperedens spp. Enrichment Culture.</title>
        <authorList>
            <person name="Berger S."/>
            <person name="Rangel Shaw D."/>
            <person name="Berben T."/>
            <person name="In 'T Zandt M."/>
            <person name="Frank J."/>
            <person name="Reimann J."/>
            <person name="Jetten M.S.M."/>
            <person name="Welte C.U."/>
        </authorList>
    </citation>
    <scope>NUCLEOTIDE SEQUENCE [LARGE SCALE GENOMIC DNA]</scope>
    <source>
        <strain evidence="2">SB12</strain>
    </source>
</reference>
<dbReference type="Gene3D" id="3.40.630.30">
    <property type="match status" value="1"/>
</dbReference>
<evidence type="ECO:0000313" key="3">
    <source>
        <dbReference type="Proteomes" id="UP000460298"/>
    </source>
</evidence>
<dbReference type="Proteomes" id="UP000460298">
    <property type="component" value="Unassembled WGS sequence"/>
</dbReference>
<evidence type="ECO:0000259" key="1">
    <source>
        <dbReference type="PROSITE" id="PS51186"/>
    </source>
</evidence>
<dbReference type="EMBL" id="WBUI01000001">
    <property type="protein sequence ID" value="KAB2935239.1"/>
    <property type="molecule type" value="Genomic_DNA"/>
</dbReference>
<keyword evidence="2" id="KW-0808">Transferase</keyword>
<name>A0A833LYU9_9LEPT</name>
<dbReference type="InterPro" id="IPR016181">
    <property type="entry name" value="Acyl_CoA_acyltransferase"/>
</dbReference>
<protein>
    <submittedName>
        <fullName evidence="2">GNAT family N-acetyltransferase</fullName>
    </submittedName>
</protein>
<accession>A0A833LYU9</accession>
<dbReference type="InterPro" id="IPR000182">
    <property type="entry name" value="GNAT_dom"/>
</dbReference>
<proteinExistence type="predicted"/>
<dbReference type="SUPFAM" id="SSF55729">
    <property type="entry name" value="Acyl-CoA N-acyltransferases (Nat)"/>
    <property type="match status" value="1"/>
</dbReference>
<dbReference type="PROSITE" id="PS51186">
    <property type="entry name" value="GNAT"/>
    <property type="match status" value="1"/>
</dbReference>
<dbReference type="Pfam" id="PF00583">
    <property type="entry name" value="Acetyltransf_1"/>
    <property type="match status" value="1"/>
</dbReference>
<gene>
    <name evidence="2" type="ORF">F9K24_00490</name>
</gene>
<feature type="domain" description="N-acetyltransferase" evidence="1">
    <location>
        <begin position="11"/>
        <end position="215"/>
    </location>
</feature>
<evidence type="ECO:0000313" key="2">
    <source>
        <dbReference type="EMBL" id="KAB2935239.1"/>
    </source>
</evidence>
<comment type="caution">
    <text evidence="2">The sequence shown here is derived from an EMBL/GenBank/DDBJ whole genome shotgun (WGS) entry which is preliminary data.</text>
</comment>
<dbReference type="GO" id="GO:0016747">
    <property type="term" value="F:acyltransferase activity, transferring groups other than amino-acyl groups"/>
    <property type="evidence" value="ECO:0007669"/>
    <property type="project" value="InterPro"/>
</dbReference>